<feature type="transmembrane region" description="Helical" evidence="2">
    <location>
        <begin position="152"/>
        <end position="169"/>
    </location>
</feature>
<keyword evidence="4" id="KW-1185">Reference proteome</keyword>
<organism evidence="3 4">
    <name type="scientific">Coniochaeta ligniaria NRRL 30616</name>
    <dbReference type="NCBI Taxonomy" id="1408157"/>
    <lineage>
        <taxon>Eukaryota</taxon>
        <taxon>Fungi</taxon>
        <taxon>Dikarya</taxon>
        <taxon>Ascomycota</taxon>
        <taxon>Pezizomycotina</taxon>
        <taxon>Sordariomycetes</taxon>
        <taxon>Sordariomycetidae</taxon>
        <taxon>Coniochaetales</taxon>
        <taxon>Coniochaetaceae</taxon>
        <taxon>Coniochaeta</taxon>
    </lineage>
</organism>
<gene>
    <name evidence="3" type="ORF">CONLIGDRAFT_673711</name>
</gene>
<dbReference type="OrthoDB" id="5370490at2759"/>
<dbReference type="EMBL" id="KV875103">
    <property type="protein sequence ID" value="OIW24564.1"/>
    <property type="molecule type" value="Genomic_DNA"/>
</dbReference>
<feature type="transmembrane region" description="Helical" evidence="2">
    <location>
        <begin position="181"/>
        <end position="206"/>
    </location>
</feature>
<evidence type="ECO:0000256" key="2">
    <source>
        <dbReference type="SAM" id="Phobius"/>
    </source>
</evidence>
<keyword evidence="2" id="KW-1133">Transmembrane helix</keyword>
<keyword evidence="2" id="KW-0472">Membrane</keyword>
<accession>A0A1J7J5Y8</accession>
<dbReference type="InParanoid" id="A0A1J7J5Y8"/>
<dbReference type="Proteomes" id="UP000182658">
    <property type="component" value="Unassembled WGS sequence"/>
</dbReference>
<evidence type="ECO:0000313" key="4">
    <source>
        <dbReference type="Proteomes" id="UP000182658"/>
    </source>
</evidence>
<reference evidence="3 4" key="1">
    <citation type="submission" date="2016-10" db="EMBL/GenBank/DDBJ databases">
        <title>Draft genome sequence of Coniochaeta ligniaria NRRL30616, a lignocellulolytic fungus for bioabatement of inhibitors in plant biomass hydrolysates.</title>
        <authorList>
            <consortium name="DOE Joint Genome Institute"/>
            <person name="Jimenez D.J."/>
            <person name="Hector R.E."/>
            <person name="Riley R."/>
            <person name="Sun H."/>
            <person name="Grigoriev I.V."/>
            <person name="Van Elsas J.D."/>
            <person name="Nichols N.N."/>
        </authorList>
    </citation>
    <scope>NUCLEOTIDE SEQUENCE [LARGE SCALE GENOMIC DNA]</scope>
    <source>
        <strain evidence="3 4">NRRL 30616</strain>
    </source>
</reference>
<name>A0A1J7J5Y8_9PEZI</name>
<sequence>MSIAGSATDEDDDVLDLVSDRHFSPSPPTEDDPRRRVSRERAIQALQLEAQRRSAHYYLTEYLAIRNRILSMRAQVQRPSDEQLSDLEWIRRLIKDTTASQGSAPVGVPDELAGHVWELVVVRDQLDSDLVMLGHKLDEVSERYGRSTTWSMLYPGTALVLALLVPSQSSNDSRYRYLRGMSWAFFGLCSSLTCFCGLRTALVLWLRRLVDTTQRRVDDEPLLWEPSSVLGNLSSWGWSVLQFSMKSFSTGIFYQARVSD</sequence>
<evidence type="ECO:0000313" key="3">
    <source>
        <dbReference type="EMBL" id="OIW24564.1"/>
    </source>
</evidence>
<proteinExistence type="predicted"/>
<keyword evidence="2" id="KW-0812">Transmembrane</keyword>
<evidence type="ECO:0000256" key="1">
    <source>
        <dbReference type="SAM" id="MobiDB-lite"/>
    </source>
</evidence>
<feature type="region of interest" description="Disordered" evidence="1">
    <location>
        <begin position="1"/>
        <end position="37"/>
    </location>
</feature>
<dbReference type="AlphaFoldDB" id="A0A1J7J5Y8"/>
<protein>
    <submittedName>
        <fullName evidence="3">Uncharacterized protein</fullName>
    </submittedName>
</protein>